<organism evidence="3 4">
    <name type="scientific">Symplocastrum torsivum CPER-KK1</name>
    <dbReference type="NCBI Taxonomy" id="450513"/>
    <lineage>
        <taxon>Bacteria</taxon>
        <taxon>Bacillati</taxon>
        <taxon>Cyanobacteriota</taxon>
        <taxon>Cyanophyceae</taxon>
        <taxon>Oscillatoriophycideae</taxon>
        <taxon>Oscillatoriales</taxon>
        <taxon>Microcoleaceae</taxon>
        <taxon>Symplocastrum</taxon>
    </lineage>
</organism>
<dbReference type="Proteomes" id="UP000753908">
    <property type="component" value="Unassembled WGS sequence"/>
</dbReference>
<dbReference type="InterPro" id="IPR003675">
    <property type="entry name" value="Rce1/LyrA-like_dom"/>
</dbReference>
<dbReference type="AlphaFoldDB" id="A0A951UDL1"/>
<feature type="transmembrane region" description="Helical" evidence="1">
    <location>
        <begin position="87"/>
        <end position="105"/>
    </location>
</feature>
<keyword evidence="1" id="KW-1133">Transmembrane helix</keyword>
<dbReference type="EMBL" id="JAHHIF010000098">
    <property type="protein sequence ID" value="MBW4549420.1"/>
    <property type="molecule type" value="Genomic_DNA"/>
</dbReference>
<name>A0A951UDL1_9CYAN</name>
<evidence type="ECO:0000256" key="1">
    <source>
        <dbReference type="SAM" id="Phobius"/>
    </source>
</evidence>
<feature type="domain" description="CAAX prenyl protease 2/Lysostaphin resistance protein A-like" evidence="2">
    <location>
        <begin position="27"/>
        <end position="134"/>
    </location>
</feature>
<evidence type="ECO:0000259" key="2">
    <source>
        <dbReference type="Pfam" id="PF02517"/>
    </source>
</evidence>
<proteinExistence type="predicted"/>
<sequence>MCSKPELVLGMRSIPRGVIVPEILGNFLIRFIATLIPAFGEEFGWRGYMLPHLVKRYRLRTALLLHAFIWWAWHLPVIVGMGMAEKLTNNMGTSIAIMLAVSLIPSMMHAMIYAYIWTVTQSLAVVTVYHAAFDEIRDAIEVSIGYGSLVEVWQMLTLTVLGGLLLWKGNWKQLTAKKT</sequence>
<accession>A0A951UDL1</accession>
<keyword evidence="3" id="KW-0482">Metalloprotease</keyword>
<dbReference type="GO" id="GO:0080120">
    <property type="term" value="P:CAAX-box protein maturation"/>
    <property type="evidence" value="ECO:0007669"/>
    <property type="project" value="UniProtKB-ARBA"/>
</dbReference>
<evidence type="ECO:0000313" key="3">
    <source>
        <dbReference type="EMBL" id="MBW4549420.1"/>
    </source>
</evidence>
<dbReference type="PANTHER" id="PTHR35797">
    <property type="entry name" value="PROTEASE-RELATED"/>
    <property type="match status" value="1"/>
</dbReference>
<gene>
    <name evidence="3" type="ORF">KME25_34210</name>
</gene>
<keyword evidence="3" id="KW-0378">Hydrolase</keyword>
<protein>
    <submittedName>
        <fullName evidence="3">CPBP family intramembrane metalloprotease</fullName>
    </submittedName>
</protein>
<keyword evidence="1" id="KW-0472">Membrane</keyword>
<dbReference type="Pfam" id="PF02517">
    <property type="entry name" value="Rce1-like"/>
    <property type="match status" value="1"/>
</dbReference>
<dbReference type="GO" id="GO:0004175">
    <property type="term" value="F:endopeptidase activity"/>
    <property type="evidence" value="ECO:0007669"/>
    <property type="project" value="UniProtKB-ARBA"/>
</dbReference>
<keyword evidence="3" id="KW-0645">Protease</keyword>
<keyword evidence="1" id="KW-0812">Transmembrane</keyword>
<reference evidence="3" key="2">
    <citation type="journal article" date="2022" name="Microbiol. Resour. Announc.">
        <title>Metagenome Sequencing to Explore Phylogenomics of Terrestrial Cyanobacteria.</title>
        <authorList>
            <person name="Ward R.D."/>
            <person name="Stajich J.E."/>
            <person name="Johansen J.R."/>
            <person name="Huntemann M."/>
            <person name="Clum A."/>
            <person name="Foster B."/>
            <person name="Foster B."/>
            <person name="Roux S."/>
            <person name="Palaniappan K."/>
            <person name="Varghese N."/>
            <person name="Mukherjee S."/>
            <person name="Reddy T.B.K."/>
            <person name="Daum C."/>
            <person name="Copeland A."/>
            <person name="Chen I.A."/>
            <person name="Ivanova N.N."/>
            <person name="Kyrpides N.C."/>
            <person name="Shapiro N."/>
            <person name="Eloe-Fadrosh E.A."/>
            <person name="Pietrasiak N."/>
        </authorList>
    </citation>
    <scope>NUCLEOTIDE SEQUENCE</scope>
    <source>
        <strain evidence="3">CPER-KK1</strain>
    </source>
</reference>
<dbReference type="GO" id="GO:0008237">
    <property type="term" value="F:metallopeptidase activity"/>
    <property type="evidence" value="ECO:0007669"/>
    <property type="project" value="UniProtKB-KW"/>
</dbReference>
<comment type="caution">
    <text evidence="3">The sequence shown here is derived from an EMBL/GenBank/DDBJ whole genome shotgun (WGS) entry which is preliminary data.</text>
</comment>
<evidence type="ECO:0000313" key="4">
    <source>
        <dbReference type="Proteomes" id="UP000753908"/>
    </source>
</evidence>
<dbReference type="PANTHER" id="PTHR35797:SF1">
    <property type="entry name" value="PROTEASE"/>
    <property type="match status" value="1"/>
</dbReference>
<reference evidence="3" key="1">
    <citation type="submission" date="2021-05" db="EMBL/GenBank/DDBJ databases">
        <authorList>
            <person name="Pietrasiak N."/>
            <person name="Ward R."/>
            <person name="Stajich J.E."/>
            <person name="Kurbessoian T."/>
        </authorList>
    </citation>
    <scope>NUCLEOTIDE SEQUENCE</scope>
    <source>
        <strain evidence="3">CPER-KK1</strain>
    </source>
</reference>
<feature type="transmembrane region" description="Helical" evidence="1">
    <location>
        <begin position="61"/>
        <end position="81"/>
    </location>
</feature>
<dbReference type="InterPro" id="IPR042150">
    <property type="entry name" value="MmRce1-like"/>
</dbReference>